<dbReference type="SUPFAM" id="SSF46785">
    <property type="entry name" value="Winged helix' DNA-binding domain"/>
    <property type="match status" value="1"/>
</dbReference>
<evidence type="ECO:0000256" key="2">
    <source>
        <dbReference type="ARBA" id="ARBA00023125"/>
    </source>
</evidence>
<dbReference type="InterPro" id="IPR000524">
    <property type="entry name" value="Tscrpt_reg_HTH_GntR"/>
</dbReference>
<dbReference type="InterPro" id="IPR011711">
    <property type="entry name" value="GntR_C"/>
</dbReference>
<dbReference type="Pfam" id="PF00392">
    <property type="entry name" value="GntR"/>
    <property type="match status" value="1"/>
</dbReference>
<dbReference type="GO" id="GO:0003700">
    <property type="term" value="F:DNA-binding transcription factor activity"/>
    <property type="evidence" value="ECO:0007669"/>
    <property type="project" value="InterPro"/>
</dbReference>
<name>A0A8J3EW79_9BACI</name>
<dbReference type="PROSITE" id="PS50949">
    <property type="entry name" value="HTH_GNTR"/>
    <property type="match status" value="1"/>
</dbReference>
<feature type="domain" description="HTH gntR-type" evidence="4">
    <location>
        <begin position="7"/>
        <end position="74"/>
    </location>
</feature>
<proteinExistence type="predicted"/>
<keyword evidence="1" id="KW-0805">Transcription regulation</keyword>
<evidence type="ECO:0000313" key="5">
    <source>
        <dbReference type="EMBL" id="GGI11214.1"/>
    </source>
</evidence>
<keyword evidence="2" id="KW-0238">DNA-binding</keyword>
<dbReference type="Pfam" id="PF07729">
    <property type="entry name" value="FCD"/>
    <property type="match status" value="1"/>
</dbReference>
<evidence type="ECO:0000256" key="1">
    <source>
        <dbReference type="ARBA" id="ARBA00023015"/>
    </source>
</evidence>
<accession>A0A8J3EW79</accession>
<keyword evidence="6" id="KW-1185">Reference proteome</keyword>
<dbReference type="PANTHER" id="PTHR43537">
    <property type="entry name" value="TRANSCRIPTIONAL REGULATOR, GNTR FAMILY"/>
    <property type="match status" value="1"/>
</dbReference>
<dbReference type="OrthoDB" id="9781630at2"/>
<gene>
    <name evidence="5" type="ORF">GCM10007380_06710</name>
</gene>
<protein>
    <submittedName>
        <fullName evidence="5">GntR family transcriptional regulator</fullName>
    </submittedName>
</protein>
<dbReference type="Gene3D" id="1.10.10.10">
    <property type="entry name" value="Winged helix-like DNA-binding domain superfamily/Winged helix DNA-binding domain"/>
    <property type="match status" value="1"/>
</dbReference>
<dbReference type="SMART" id="SM00345">
    <property type="entry name" value="HTH_GNTR"/>
    <property type="match status" value="1"/>
</dbReference>
<dbReference type="GO" id="GO:0003677">
    <property type="term" value="F:DNA binding"/>
    <property type="evidence" value="ECO:0007669"/>
    <property type="project" value="UniProtKB-KW"/>
</dbReference>
<dbReference type="Gene3D" id="1.20.120.530">
    <property type="entry name" value="GntR ligand-binding domain-like"/>
    <property type="match status" value="1"/>
</dbReference>
<dbReference type="SUPFAM" id="SSF48008">
    <property type="entry name" value="GntR ligand-binding domain-like"/>
    <property type="match status" value="1"/>
</dbReference>
<comment type="caution">
    <text evidence="5">The sequence shown here is derived from an EMBL/GenBank/DDBJ whole genome shotgun (WGS) entry which is preliminary data.</text>
</comment>
<evidence type="ECO:0000256" key="3">
    <source>
        <dbReference type="ARBA" id="ARBA00023163"/>
    </source>
</evidence>
<dbReference type="InterPro" id="IPR036390">
    <property type="entry name" value="WH_DNA-bd_sf"/>
</dbReference>
<dbReference type="AlphaFoldDB" id="A0A8J3EW79"/>
<dbReference type="Proteomes" id="UP000626244">
    <property type="component" value="Unassembled WGS sequence"/>
</dbReference>
<reference evidence="6" key="1">
    <citation type="journal article" date="2019" name="Int. J. Syst. Evol. Microbiol.">
        <title>The Global Catalogue of Microorganisms (GCM) 10K type strain sequencing project: providing services to taxonomists for standard genome sequencing and annotation.</title>
        <authorList>
            <consortium name="The Broad Institute Genomics Platform"/>
            <consortium name="The Broad Institute Genome Sequencing Center for Infectious Disease"/>
            <person name="Wu L."/>
            <person name="Ma J."/>
        </authorList>
    </citation>
    <scope>NUCLEOTIDE SEQUENCE [LARGE SCALE GENOMIC DNA]</scope>
    <source>
        <strain evidence="6">CGMCC 1.14993</strain>
    </source>
</reference>
<keyword evidence="3" id="KW-0804">Transcription</keyword>
<dbReference type="RefSeq" id="WP_087998932.1">
    <property type="nucleotide sequence ID" value="NZ_BMHB01000001.1"/>
</dbReference>
<evidence type="ECO:0000313" key="6">
    <source>
        <dbReference type="Proteomes" id="UP000626244"/>
    </source>
</evidence>
<dbReference type="SMART" id="SM00895">
    <property type="entry name" value="FCD"/>
    <property type="match status" value="1"/>
</dbReference>
<dbReference type="InterPro" id="IPR008920">
    <property type="entry name" value="TF_FadR/GntR_C"/>
</dbReference>
<dbReference type="EMBL" id="BMHB01000001">
    <property type="protein sequence ID" value="GGI11214.1"/>
    <property type="molecule type" value="Genomic_DNA"/>
</dbReference>
<dbReference type="CDD" id="cd07377">
    <property type="entry name" value="WHTH_GntR"/>
    <property type="match status" value="1"/>
</dbReference>
<evidence type="ECO:0000259" key="4">
    <source>
        <dbReference type="PROSITE" id="PS50949"/>
    </source>
</evidence>
<sequence>MNIEKEYSQAEKAYEILENMIVSLELEPGQIITENEISKKLNIGRMPIREALKKLESVNMVVILPRKGIMVKEITVEEMLQQLEVRRVLEKLIVERATKFMNEEEKKRLLEIADAFEKATIEKNALDSVQYDGMFNSLISKASRNPYAANAITPLHVSARRFYYFNYHIDEELTKLINMAHIELIRIMVTGDVEKALKQLKVLFECTKRSTDLRLNLFLN</sequence>
<dbReference type="PANTHER" id="PTHR43537:SF5">
    <property type="entry name" value="UXU OPERON TRANSCRIPTIONAL REGULATOR"/>
    <property type="match status" value="1"/>
</dbReference>
<dbReference type="InterPro" id="IPR036388">
    <property type="entry name" value="WH-like_DNA-bd_sf"/>
</dbReference>
<organism evidence="5 6">
    <name type="scientific">Gottfriedia solisilvae</name>
    <dbReference type="NCBI Taxonomy" id="1516104"/>
    <lineage>
        <taxon>Bacteria</taxon>
        <taxon>Bacillati</taxon>
        <taxon>Bacillota</taxon>
        <taxon>Bacilli</taxon>
        <taxon>Bacillales</taxon>
        <taxon>Bacillaceae</taxon>
        <taxon>Gottfriedia</taxon>
    </lineage>
</organism>